<keyword evidence="2" id="KW-0150">Chloroplast</keyword>
<sequence length="1467" mass="155688">MAVAAAATAATMAAAPTFLSGAAAPSRVAPQHSRAAASSQPSMGALNLSSLAVAGVATSALVVNRSKSKVTRNFFGGSSSYSSFDPAKELGVQEPIGFWDPLGLSADKDEATFKRRRAVEIKHGRIAMYATIGYIVPEYYKFPGYLSPSLGLKFSDVPNGLAALSKLPVLGGAQIIAFAGLIETTGFFQAASTTDGRGPREGQFSMKDSTETGEPGNYGVGFPTFLGKVEDPEARKSKLAAELANGRLAMMAIIGMFFQDGLTGSAWGDWSLYTASPLRAGRESKVARNFFGESSSYSSFDPAKELGVQEPIGFWDPLGLSADKDEATFKRRRAVEIKHGRIAMYATIGYIVPEYYKFPGYLSPSLGLKFSDVPNGLAALSKLPVLGGAQIIAFAGLIETTGFFQAASTTDGRGPREGQFSMKDSTETGEPGNYGVGFPTFLGKVEDPEARKSKLAAELANGRLAMMAIIGMFFQDGLTGSAWGDWSLYTASPLRAEDAEEPPKPPPFDPAKQVGAMEPLGYFDPAGFCKVGDKEGFQNLRAAEIKHGRVAMMAALGAVAQHYIKFPGFESVPAGVGAVTTAPGTYGFAALFLLSGAMELAVWTQDPNKEAGDFGDPLGLGQYNEEFRNKELNNGRFAMFAAIGIISADLLTGKDAIQQPSVCPIFSRGSSPVSVAIVSIMTKASKTMAVAAAATAATMAAAPTFLSGAAAPSRVAPQHSRAAASSQPSMGALNLSSLAVAGVATSALVVNPSKSKVARNFFGESSSYSSFDPAKELGVQEPIGFWDPLGLSADKDEATFKRRRAVEIKHGRIAMYATIGYIVPEYYKFPGYLSPSLGLKFSDVPNGLAALSKLPVLGGAQIIAFAGLIETTGFFQAASTTDGRGPREGQFSMKDSTETGEPGNYGVGFPTFLGKVEDPEARKSKLAAELANGRLAMMAIIGMFFQDGLTGSAWGDWSLYTASPLRAGRESKVARNFFGESSSYSSFDPAKELGVQEPIGFWDPLGLSADKDEATFKRRRAVEIKHGRIAMYATIGYIVPEYYKFPGYLSPSLGLKFSDVPNGLAALSKLPVLGGAQIIAFAGLIETTGFFQAASTTDGRGPREGQFSMKDSTETGEPGNYGVGFPTFLGKVEDPEARKSKLAAELANGRLAMMAIIGMFFQDGLTGSAWGDWSLYTASPLRAGRESKVARNFFGESSSYSSFDPAKELGVQEPIGFWDPLGLSADKDEATFKRRRAVEIKHGRIAMYATIGYIVPEYYKFPGYLSPSLGLKFSDVPNGLAALSKLPVLGGAQIIAFAGLIETTGFFQAASTTDGRGPREGQFSMKDSTETGEPGNYGVGFPTFLGKVEDPEARKSKLAAELANGRLAMMAIIGMFFQDGLTGSAWGDWSLYTASPLRAEDAEEPPKPPPFDPAKQVGAMEPLGYFDPAGFCKVGDKVRDPVEGGVPRVLDIRIAAVVDTYELIDYH</sequence>
<dbReference type="SUPFAM" id="SSF103511">
    <property type="entry name" value="Chlorophyll a-b binding protein"/>
    <property type="match status" value="6"/>
</dbReference>
<dbReference type="PANTHER" id="PTHR21649">
    <property type="entry name" value="CHLOROPHYLL A/B BINDING PROTEIN"/>
    <property type="match status" value="1"/>
</dbReference>
<dbReference type="OrthoDB" id="10371034at2759"/>
<evidence type="ECO:0000256" key="2">
    <source>
        <dbReference type="ARBA" id="ARBA00022528"/>
    </source>
</evidence>
<keyword evidence="3" id="KW-0602">Photosynthesis</keyword>
<dbReference type="Proteomes" id="UP001152797">
    <property type="component" value="Unassembled WGS sequence"/>
</dbReference>
<comment type="caution">
    <text evidence="5">The sequence shown here is derived from an EMBL/GenBank/DDBJ whole genome shotgun (WGS) entry which is preliminary data.</text>
</comment>
<evidence type="ECO:0000313" key="6">
    <source>
        <dbReference type="EMBL" id="CAL4805391.1"/>
    </source>
</evidence>
<reference evidence="6 7" key="2">
    <citation type="submission" date="2024-05" db="EMBL/GenBank/DDBJ databases">
        <authorList>
            <person name="Chen Y."/>
            <person name="Shah S."/>
            <person name="Dougan E. K."/>
            <person name="Thang M."/>
            <person name="Chan C."/>
        </authorList>
    </citation>
    <scope>NUCLEOTIDE SEQUENCE [LARGE SCALE GENOMIC DNA]</scope>
</reference>
<reference evidence="5" key="1">
    <citation type="submission" date="2022-10" db="EMBL/GenBank/DDBJ databases">
        <authorList>
            <person name="Chen Y."/>
            <person name="Dougan E. K."/>
            <person name="Chan C."/>
            <person name="Rhodes N."/>
            <person name="Thang M."/>
        </authorList>
    </citation>
    <scope>NUCLEOTIDE SEQUENCE</scope>
</reference>
<dbReference type="GO" id="GO:0016020">
    <property type="term" value="C:membrane"/>
    <property type="evidence" value="ECO:0007669"/>
    <property type="project" value="InterPro"/>
</dbReference>
<proteinExistence type="predicted"/>
<evidence type="ECO:0000313" key="5">
    <source>
        <dbReference type="EMBL" id="CAI4018079.1"/>
    </source>
</evidence>
<evidence type="ECO:0000256" key="1">
    <source>
        <dbReference type="ARBA" id="ARBA00004229"/>
    </source>
</evidence>
<dbReference type="GO" id="GO:0009507">
    <property type="term" value="C:chloroplast"/>
    <property type="evidence" value="ECO:0007669"/>
    <property type="project" value="UniProtKB-SubCell"/>
</dbReference>
<evidence type="ECO:0000313" key="7">
    <source>
        <dbReference type="Proteomes" id="UP001152797"/>
    </source>
</evidence>
<keyword evidence="4" id="KW-0934">Plastid</keyword>
<evidence type="ECO:0000256" key="4">
    <source>
        <dbReference type="ARBA" id="ARBA00022640"/>
    </source>
</evidence>
<dbReference type="EMBL" id="CAMXCT020006673">
    <property type="protein sequence ID" value="CAL1171454.1"/>
    <property type="molecule type" value="Genomic_DNA"/>
</dbReference>
<gene>
    <name evidence="5" type="ORF">C1SCF055_LOCUS42676</name>
</gene>
<dbReference type="Pfam" id="PF00504">
    <property type="entry name" value="Chloroa_b-bind"/>
    <property type="match status" value="6"/>
</dbReference>
<name>A0A9P1GNE5_9DINO</name>
<comment type="subcellular location">
    <subcellularLocation>
        <location evidence="1">Plastid</location>
        <location evidence="1">Chloroplast</location>
    </subcellularLocation>
</comment>
<organism evidence="5">
    <name type="scientific">Cladocopium goreaui</name>
    <dbReference type="NCBI Taxonomy" id="2562237"/>
    <lineage>
        <taxon>Eukaryota</taxon>
        <taxon>Sar</taxon>
        <taxon>Alveolata</taxon>
        <taxon>Dinophyceae</taxon>
        <taxon>Suessiales</taxon>
        <taxon>Symbiodiniaceae</taxon>
        <taxon>Cladocopium</taxon>
    </lineage>
</organism>
<dbReference type="EMBL" id="CAMXCT010006673">
    <property type="protein sequence ID" value="CAI4018079.1"/>
    <property type="molecule type" value="Genomic_DNA"/>
</dbReference>
<keyword evidence="7" id="KW-1185">Reference proteome</keyword>
<dbReference type="InterPro" id="IPR001344">
    <property type="entry name" value="Chloro_AB-bd_pln"/>
</dbReference>
<dbReference type="GO" id="GO:0009765">
    <property type="term" value="P:photosynthesis, light harvesting"/>
    <property type="evidence" value="ECO:0007669"/>
    <property type="project" value="InterPro"/>
</dbReference>
<accession>A0A9P1GNE5</accession>
<dbReference type="EMBL" id="CAMXCT030006673">
    <property type="protein sequence ID" value="CAL4805391.1"/>
    <property type="molecule type" value="Genomic_DNA"/>
</dbReference>
<dbReference type="InterPro" id="IPR022796">
    <property type="entry name" value="Chloroa_b-bind"/>
</dbReference>
<dbReference type="Gene3D" id="1.10.3460.10">
    <property type="entry name" value="Chlorophyll a/b binding protein domain"/>
    <property type="match status" value="6"/>
</dbReference>
<protein>
    <submittedName>
        <fullName evidence="6">Fucoxanthin-chlorophyll a-c binding protein F, chloroplastic</fullName>
    </submittedName>
</protein>
<evidence type="ECO:0000256" key="3">
    <source>
        <dbReference type="ARBA" id="ARBA00022531"/>
    </source>
</evidence>